<dbReference type="SUPFAM" id="SSF53955">
    <property type="entry name" value="Lysozyme-like"/>
    <property type="match status" value="1"/>
</dbReference>
<sequence length="222" mass="24972">MSALLAMRWLAVNSRHQAPQACALALACGLLVGAAELSAEQMAGNIILTPATEQPIIPQSTVDDELRQLLKNHIERADSFTDRFDAEAWLMLMDTRLARYIKSPDERLALLRLIHREATAADVKPELVLAVIETESHFDRFAISPVGAMGIMQIMPFWKNEIGRPEDNLIDAATNLRYGCIILKHYIDIADGRLAEALARYNGSYGSYRYSAKVMDAWERWR</sequence>
<evidence type="ECO:0000256" key="1">
    <source>
        <dbReference type="ARBA" id="ARBA00007734"/>
    </source>
</evidence>
<dbReference type="Gene3D" id="1.10.530.10">
    <property type="match status" value="1"/>
</dbReference>
<accession>A0ABV7HRM4</accession>
<proteinExistence type="inferred from homology"/>
<keyword evidence="4" id="KW-1185">Reference proteome</keyword>
<gene>
    <name evidence="3" type="ORF">ACFOEB_05895</name>
</gene>
<dbReference type="EMBL" id="JBHRTL010000006">
    <property type="protein sequence ID" value="MFC3154730.1"/>
    <property type="molecule type" value="Genomic_DNA"/>
</dbReference>
<organism evidence="3 4">
    <name type="scientific">Gilvimarinus japonicus</name>
    <dbReference type="NCBI Taxonomy" id="1796469"/>
    <lineage>
        <taxon>Bacteria</taxon>
        <taxon>Pseudomonadati</taxon>
        <taxon>Pseudomonadota</taxon>
        <taxon>Gammaproteobacteria</taxon>
        <taxon>Cellvibrionales</taxon>
        <taxon>Cellvibrionaceae</taxon>
        <taxon>Gilvimarinus</taxon>
    </lineage>
</organism>
<dbReference type="PANTHER" id="PTHR37423">
    <property type="entry name" value="SOLUBLE LYTIC MUREIN TRANSGLYCOSYLASE-RELATED"/>
    <property type="match status" value="1"/>
</dbReference>
<dbReference type="PANTHER" id="PTHR37423:SF2">
    <property type="entry name" value="MEMBRANE-BOUND LYTIC MUREIN TRANSGLYCOSYLASE C"/>
    <property type="match status" value="1"/>
</dbReference>
<reference evidence="4" key="1">
    <citation type="journal article" date="2019" name="Int. J. Syst. Evol. Microbiol.">
        <title>The Global Catalogue of Microorganisms (GCM) 10K type strain sequencing project: providing services to taxonomists for standard genome sequencing and annotation.</title>
        <authorList>
            <consortium name="The Broad Institute Genomics Platform"/>
            <consortium name="The Broad Institute Genome Sequencing Center for Infectious Disease"/>
            <person name="Wu L."/>
            <person name="Ma J."/>
        </authorList>
    </citation>
    <scope>NUCLEOTIDE SEQUENCE [LARGE SCALE GENOMIC DNA]</scope>
    <source>
        <strain evidence="4">KCTC 52141</strain>
    </source>
</reference>
<evidence type="ECO:0000313" key="4">
    <source>
        <dbReference type="Proteomes" id="UP001595548"/>
    </source>
</evidence>
<comment type="caution">
    <text evidence="3">The sequence shown here is derived from an EMBL/GenBank/DDBJ whole genome shotgun (WGS) entry which is preliminary data.</text>
</comment>
<dbReference type="InterPro" id="IPR008258">
    <property type="entry name" value="Transglycosylase_SLT_dom_1"/>
</dbReference>
<dbReference type="Pfam" id="PF01464">
    <property type="entry name" value="SLT"/>
    <property type="match status" value="1"/>
</dbReference>
<feature type="domain" description="Transglycosylase SLT" evidence="2">
    <location>
        <begin position="113"/>
        <end position="207"/>
    </location>
</feature>
<dbReference type="InterPro" id="IPR023346">
    <property type="entry name" value="Lysozyme-like_dom_sf"/>
</dbReference>
<comment type="similarity">
    <text evidence="1">Belongs to the transglycosylase Slt family.</text>
</comment>
<dbReference type="Proteomes" id="UP001595548">
    <property type="component" value="Unassembled WGS sequence"/>
</dbReference>
<dbReference type="CDD" id="cd00254">
    <property type="entry name" value="LT-like"/>
    <property type="match status" value="1"/>
</dbReference>
<dbReference type="RefSeq" id="WP_382415150.1">
    <property type="nucleotide sequence ID" value="NZ_AP031500.1"/>
</dbReference>
<protein>
    <submittedName>
        <fullName evidence="3">Lytic transglycosylase domain-containing protein</fullName>
    </submittedName>
</protein>
<evidence type="ECO:0000259" key="2">
    <source>
        <dbReference type="Pfam" id="PF01464"/>
    </source>
</evidence>
<evidence type="ECO:0000313" key="3">
    <source>
        <dbReference type="EMBL" id="MFC3154730.1"/>
    </source>
</evidence>
<name>A0ABV7HRM4_9GAMM</name>